<proteinExistence type="predicted"/>
<sequence length="55" mass="6126">MSMTYLLNTELLELCCQCLIVHGGCGLDGHVDDVDWLILHRGLCHTLNTIKLMGL</sequence>
<comment type="caution">
    <text evidence="1">The sequence shown here is derived from an EMBL/GenBank/DDBJ whole genome shotgun (WGS) entry which is preliminary data.</text>
</comment>
<accession>A0A9D4CFP7</accession>
<reference evidence="1" key="1">
    <citation type="journal article" date="2019" name="bioRxiv">
        <title>The Genome of the Zebra Mussel, Dreissena polymorpha: A Resource for Invasive Species Research.</title>
        <authorList>
            <person name="McCartney M.A."/>
            <person name="Auch B."/>
            <person name="Kono T."/>
            <person name="Mallez S."/>
            <person name="Zhang Y."/>
            <person name="Obille A."/>
            <person name="Becker A."/>
            <person name="Abrahante J.E."/>
            <person name="Garbe J."/>
            <person name="Badalamenti J.P."/>
            <person name="Herman A."/>
            <person name="Mangelson H."/>
            <person name="Liachko I."/>
            <person name="Sullivan S."/>
            <person name="Sone E.D."/>
            <person name="Koren S."/>
            <person name="Silverstein K.A.T."/>
            <person name="Beckman K.B."/>
            <person name="Gohl D.M."/>
        </authorList>
    </citation>
    <scope>NUCLEOTIDE SEQUENCE</scope>
    <source>
        <strain evidence="1">Duluth1</strain>
        <tissue evidence="1">Whole animal</tissue>
    </source>
</reference>
<organism evidence="1 2">
    <name type="scientific">Dreissena polymorpha</name>
    <name type="common">Zebra mussel</name>
    <name type="synonym">Mytilus polymorpha</name>
    <dbReference type="NCBI Taxonomy" id="45954"/>
    <lineage>
        <taxon>Eukaryota</taxon>
        <taxon>Metazoa</taxon>
        <taxon>Spiralia</taxon>
        <taxon>Lophotrochozoa</taxon>
        <taxon>Mollusca</taxon>
        <taxon>Bivalvia</taxon>
        <taxon>Autobranchia</taxon>
        <taxon>Heteroconchia</taxon>
        <taxon>Euheterodonta</taxon>
        <taxon>Imparidentia</taxon>
        <taxon>Neoheterodontei</taxon>
        <taxon>Myida</taxon>
        <taxon>Dreissenoidea</taxon>
        <taxon>Dreissenidae</taxon>
        <taxon>Dreissena</taxon>
    </lineage>
</organism>
<name>A0A9D4CFP7_DREPO</name>
<gene>
    <name evidence="1" type="ORF">DPMN_049649</name>
</gene>
<dbReference type="AlphaFoldDB" id="A0A9D4CFP7"/>
<keyword evidence="2" id="KW-1185">Reference proteome</keyword>
<evidence type="ECO:0000313" key="2">
    <source>
        <dbReference type="Proteomes" id="UP000828390"/>
    </source>
</evidence>
<evidence type="ECO:0000313" key="1">
    <source>
        <dbReference type="EMBL" id="KAH3723854.1"/>
    </source>
</evidence>
<reference evidence="1" key="2">
    <citation type="submission" date="2020-11" db="EMBL/GenBank/DDBJ databases">
        <authorList>
            <person name="McCartney M.A."/>
            <person name="Auch B."/>
            <person name="Kono T."/>
            <person name="Mallez S."/>
            <person name="Becker A."/>
            <person name="Gohl D.M."/>
            <person name="Silverstein K.A.T."/>
            <person name="Koren S."/>
            <person name="Bechman K.B."/>
            <person name="Herman A."/>
            <person name="Abrahante J.E."/>
            <person name="Garbe J."/>
        </authorList>
    </citation>
    <scope>NUCLEOTIDE SEQUENCE</scope>
    <source>
        <strain evidence="1">Duluth1</strain>
        <tissue evidence="1">Whole animal</tissue>
    </source>
</reference>
<protein>
    <submittedName>
        <fullName evidence="1">Uncharacterized protein</fullName>
    </submittedName>
</protein>
<dbReference type="EMBL" id="JAIWYP010000012">
    <property type="protein sequence ID" value="KAH3723854.1"/>
    <property type="molecule type" value="Genomic_DNA"/>
</dbReference>
<dbReference type="Proteomes" id="UP000828390">
    <property type="component" value="Unassembled WGS sequence"/>
</dbReference>